<name>A0A699TY91_TANCI</name>
<proteinExistence type="predicted"/>
<feature type="compositionally biased region" description="Basic and acidic residues" evidence="1">
    <location>
        <begin position="69"/>
        <end position="78"/>
    </location>
</feature>
<comment type="caution">
    <text evidence="2">The sequence shown here is derived from an EMBL/GenBank/DDBJ whole genome shotgun (WGS) entry which is preliminary data.</text>
</comment>
<sequence>ARALSGVGAAERGDGFFARFHHPAPPHAGARAAGGHARSAAPRARVPTQSLDAADCGGRPQNRAAKHHGAGDGGERQNRQQRLFLPGAATHRQLHLR</sequence>
<reference evidence="2" key="1">
    <citation type="journal article" date="2019" name="Sci. Rep.">
        <title>Draft genome of Tanacetum cinerariifolium, the natural source of mosquito coil.</title>
        <authorList>
            <person name="Yamashiro T."/>
            <person name="Shiraishi A."/>
            <person name="Satake H."/>
            <person name="Nakayama K."/>
        </authorList>
    </citation>
    <scope>NUCLEOTIDE SEQUENCE</scope>
</reference>
<feature type="region of interest" description="Disordered" evidence="1">
    <location>
        <begin position="1"/>
        <end position="97"/>
    </location>
</feature>
<organism evidence="2">
    <name type="scientific">Tanacetum cinerariifolium</name>
    <name type="common">Dalmatian daisy</name>
    <name type="synonym">Chrysanthemum cinerariifolium</name>
    <dbReference type="NCBI Taxonomy" id="118510"/>
    <lineage>
        <taxon>Eukaryota</taxon>
        <taxon>Viridiplantae</taxon>
        <taxon>Streptophyta</taxon>
        <taxon>Embryophyta</taxon>
        <taxon>Tracheophyta</taxon>
        <taxon>Spermatophyta</taxon>
        <taxon>Magnoliopsida</taxon>
        <taxon>eudicotyledons</taxon>
        <taxon>Gunneridae</taxon>
        <taxon>Pentapetalae</taxon>
        <taxon>asterids</taxon>
        <taxon>campanulids</taxon>
        <taxon>Asterales</taxon>
        <taxon>Asteraceae</taxon>
        <taxon>Asteroideae</taxon>
        <taxon>Anthemideae</taxon>
        <taxon>Anthemidinae</taxon>
        <taxon>Tanacetum</taxon>
    </lineage>
</organism>
<gene>
    <name evidence="2" type="ORF">Tci_886710</name>
</gene>
<evidence type="ECO:0000256" key="1">
    <source>
        <dbReference type="SAM" id="MobiDB-lite"/>
    </source>
</evidence>
<evidence type="ECO:0000313" key="2">
    <source>
        <dbReference type="EMBL" id="GFD14741.1"/>
    </source>
</evidence>
<feature type="non-terminal residue" evidence="2">
    <location>
        <position position="1"/>
    </location>
</feature>
<dbReference type="AlphaFoldDB" id="A0A699TY91"/>
<dbReference type="EMBL" id="BKCJ011281500">
    <property type="protein sequence ID" value="GFD14741.1"/>
    <property type="molecule type" value="Genomic_DNA"/>
</dbReference>
<protein>
    <submittedName>
        <fullName evidence="2">Uncharacterized protein</fullName>
    </submittedName>
</protein>
<accession>A0A699TY91</accession>
<feature type="compositionally biased region" description="Low complexity" evidence="1">
    <location>
        <begin position="27"/>
        <end position="44"/>
    </location>
</feature>